<evidence type="ECO:0000313" key="1">
    <source>
        <dbReference type="EMBL" id="NUV77662.1"/>
    </source>
</evidence>
<proteinExistence type="predicted"/>
<dbReference type="Proteomes" id="UP000556843">
    <property type="component" value="Unassembled WGS sequence"/>
</dbReference>
<name>A0ACC7Y725_9ACTN</name>
<accession>A0ACC7Y725</accession>
<keyword evidence="2" id="KW-1185">Reference proteome</keyword>
<sequence>MVNRKELKPESSPQAAYGARLRSLREGSGWNQENLAERMGYSSQHISAVETGRKPPTLPFSRRADHVLGLAGTDDAFEAEWRDMRLGSLLEGFPQYVDQEARSVEIRMFTLGIIPGLLQTAEYARALATSAVRRGAITPDQAEERVTFLAQRQAALVRPRPPMLFVTLDESCIRRPVGGADVMDAQLARLTELTENPNFVLQVAPYRIGERRPFDMPVILLTLADRSVLSYAESQAQGYLDRESTTVLPMLTAYHQLQAASLSQDASVAMINQLRKGTP</sequence>
<reference evidence="1" key="1">
    <citation type="submission" date="2020-03" db="EMBL/GenBank/DDBJ databases">
        <title>Complete genome sequence of sixteen Streptomyces strains facilitates identification of candidate genes involved in plant growth-promotion in grain legumes and cereals.</title>
        <authorList>
            <person name="Gopalakrishnan S."/>
            <person name="Thakur V."/>
            <person name="Saxena R."/>
            <person name="Vadlamudi S."/>
            <person name="Purohit S."/>
            <person name="Kumar V."/>
            <person name="Rathore A."/>
            <person name="Chitikineni A."/>
            <person name="Varshney R.K."/>
        </authorList>
    </citation>
    <scope>NUCLEOTIDE SEQUENCE</scope>
    <source>
        <strain evidence="1">CAI-93</strain>
    </source>
</reference>
<protein>
    <submittedName>
        <fullName evidence="1">Helix-turn-helix domain-containing protein</fullName>
    </submittedName>
</protein>
<organism evidence="1 2">
    <name type="scientific">Streptomyces fungicidicus</name>
    <dbReference type="NCBI Taxonomy" id="68203"/>
    <lineage>
        <taxon>Bacteria</taxon>
        <taxon>Bacillati</taxon>
        <taxon>Actinomycetota</taxon>
        <taxon>Actinomycetes</taxon>
        <taxon>Kitasatosporales</taxon>
        <taxon>Streptomycetaceae</taxon>
        <taxon>Streptomyces</taxon>
    </lineage>
</organism>
<evidence type="ECO:0000313" key="2">
    <source>
        <dbReference type="Proteomes" id="UP000556843"/>
    </source>
</evidence>
<dbReference type="EMBL" id="JAANNW010000031">
    <property type="protein sequence ID" value="NUV77662.1"/>
    <property type="molecule type" value="Genomic_DNA"/>
</dbReference>
<gene>
    <name evidence="1" type="ORF">G6W56_26770</name>
</gene>
<comment type="caution">
    <text evidence="1">The sequence shown here is derived from an EMBL/GenBank/DDBJ whole genome shotgun (WGS) entry which is preliminary data.</text>
</comment>